<keyword evidence="2" id="KW-1185">Reference proteome</keyword>
<evidence type="ECO:0000256" key="1">
    <source>
        <dbReference type="SAM" id="MobiDB-lite"/>
    </source>
</evidence>
<dbReference type="KEGG" id="cmax:111482833"/>
<feature type="compositionally biased region" description="Polar residues" evidence="1">
    <location>
        <begin position="470"/>
        <end position="483"/>
    </location>
</feature>
<dbReference type="AlphaFoldDB" id="A0A6J1J2J4"/>
<evidence type="ECO:0000313" key="3">
    <source>
        <dbReference type="RefSeq" id="XP_022984577.1"/>
    </source>
</evidence>
<reference evidence="3" key="1">
    <citation type="submission" date="2025-08" db="UniProtKB">
        <authorList>
            <consortium name="RefSeq"/>
        </authorList>
    </citation>
    <scope>IDENTIFICATION</scope>
    <source>
        <tissue evidence="3">Young leaves</tissue>
    </source>
</reference>
<protein>
    <submittedName>
        <fullName evidence="3">Uncharacterized protein LOC111482833</fullName>
    </submittedName>
</protein>
<dbReference type="RefSeq" id="XP_022984577.1">
    <property type="nucleotide sequence ID" value="XM_023128809.1"/>
</dbReference>
<evidence type="ECO:0000313" key="2">
    <source>
        <dbReference type="Proteomes" id="UP000504608"/>
    </source>
</evidence>
<feature type="region of interest" description="Disordered" evidence="1">
    <location>
        <begin position="470"/>
        <end position="495"/>
    </location>
</feature>
<gene>
    <name evidence="3" type="primary">LOC111482833</name>
</gene>
<sequence length="573" mass="64618">MNHNVTNSQSHMNHQIFPEFPWLPFLLSWLSHHHPFFFKNTNHALFSFQLLTMDVWSWISELPSSDDWNQSISVFQLANHGNSAIHLTAERSTGANSDTVLTFAVTLKGFRSFSESKPLWVSNTCPLSLEKPFLPLVLQLLQEIISRSPAGQKSTCPRSRLQKLKPDPVSWIMDSHSPESFSGFFNLIFLVRLFWVCACDAPAEIGSFYFDYLLSPHLETMSSNHAPVLRTFLVTIGVDAELCFTRTLGYVIAKWLILREVGVGLQTLTHAPPQRSLGFTYATEAHGLWILKGHAPVMGMKVTRAGGGRKYQFPLIEAKESALRYALAHQQLEAVVQFEYSVRYHDGYVHVGTRVDNIRLHVARLALGSVDDVEYAEERHFVSRVRVWVGPEVGANYVGAVSLGRSTENAEREVKVQKILKGRFGKTKMSTVKATARTSTRTTMRNWRWDQEAEGNAAVFEAVLCDNTTGNEVSTKKNPSGSENGDGGETFQNRYSGTNRAFTKTGGVVFAGDEYGEEVGWRLSKETEGSVLKWRIGGQIWLSYCPNEMRIPYYETRCVEWCDEVDLPLFPSK</sequence>
<dbReference type="PANTHER" id="PTHR31439">
    <property type="entry name" value="EXPRESSED PROTEIN"/>
    <property type="match status" value="1"/>
</dbReference>
<proteinExistence type="predicted"/>
<accession>A0A6J1J2J4</accession>
<dbReference type="PANTHER" id="PTHR31439:SF7">
    <property type="entry name" value="EXPRESSED PROTEIN"/>
    <property type="match status" value="1"/>
</dbReference>
<dbReference type="GeneID" id="111482833"/>
<dbReference type="OrthoDB" id="1852153at2759"/>
<dbReference type="Proteomes" id="UP000504608">
    <property type="component" value="Unplaced"/>
</dbReference>
<name>A0A6J1J2J4_CUCMA</name>
<organism evidence="2 3">
    <name type="scientific">Cucurbita maxima</name>
    <name type="common">Pumpkin</name>
    <name type="synonym">Winter squash</name>
    <dbReference type="NCBI Taxonomy" id="3661"/>
    <lineage>
        <taxon>Eukaryota</taxon>
        <taxon>Viridiplantae</taxon>
        <taxon>Streptophyta</taxon>
        <taxon>Embryophyta</taxon>
        <taxon>Tracheophyta</taxon>
        <taxon>Spermatophyta</taxon>
        <taxon>Magnoliopsida</taxon>
        <taxon>eudicotyledons</taxon>
        <taxon>Gunneridae</taxon>
        <taxon>Pentapetalae</taxon>
        <taxon>rosids</taxon>
        <taxon>fabids</taxon>
        <taxon>Cucurbitales</taxon>
        <taxon>Cucurbitaceae</taxon>
        <taxon>Cucurbiteae</taxon>
        <taxon>Cucurbita</taxon>
    </lineage>
</organism>